<keyword evidence="4" id="KW-1185">Reference proteome</keyword>
<name>A0A7W3T3K4_9ACTN</name>
<protein>
    <submittedName>
        <fullName evidence="3">DUF397 domain-containing protein</fullName>
    </submittedName>
</protein>
<dbReference type="Pfam" id="PF04149">
    <property type="entry name" value="DUF397"/>
    <property type="match status" value="1"/>
</dbReference>
<evidence type="ECO:0000259" key="2">
    <source>
        <dbReference type="Pfam" id="PF04149"/>
    </source>
</evidence>
<organism evidence="3 4">
    <name type="scientific">Streptomyces calidiresistens</name>
    <dbReference type="NCBI Taxonomy" id="1485586"/>
    <lineage>
        <taxon>Bacteria</taxon>
        <taxon>Bacillati</taxon>
        <taxon>Actinomycetota</taxon>
        <taxon>Actinomycetes</taxon>
        <taxon>Kitasatosporales</taxon>
        <taxon>Streptomycetaceae</taxon>
        <taxon>Streptomyces</taxon>
    </lineage>
</organism>
<accession>A0A7W3T3K4</accession>
<dbReference type="Proteomes" id="UP000530234">
    <property type="component" value="Unassembled WGS sequence"/>
</dbReference>
<evidence type="ECO:0000313" key="3">
    <source>
        <dbReference type="EMBL" id="MBB0230158.1"/>
    </source>
</evidence>
<dbReference type="InterPro" id="IPR007278">
    <property type="entry name" value="DUF397"/>
</dbReference>
<evidence type="ECO:0000313" key="4">
    <source>
        <dbReference type="Proteomes" id="UP000530234"/>
    </source>
</evidence>
<dbReference type="RefSeq" id="WP_182663349.1">
    <property type="nucleotide sequence ID" value="NZ_VKHS01000230.1"/>
</dbReference>
<dbReference type="EMBL" id="VKHS01000230">
    <property type="protein sequence ID" value="MBB0230158.1"/>
    <property type="molecule type" value="Genomic_DNA"/>
</dbReference>
<comment type="caution">
    <text evidence="3">The sequence shown here is derived from an EMBL/GenBank/DDBJ whole genome shotgun (WGS) entry which is preliminary data.</text>
</comment>
<evidence type="ECO:0000256" key="1">
    <source>
        <dbReference type="SAM" id="MobiDB-lite"/>
    </source>
</evidence>
<gene>
    <name evidence="3" type="ORF">FOE67_11690</name>
</gene>
<sequence length="73" mass="7988">MSPERYENPAPRRWVRSSHSSEEGGECVEMAAVPRWVLLRDSKRVGGAVVAVPTEGWSAFLGFALDRGRSDGA</sequence>
<proteinExistence type="predicted"/>
<feature type="region of interest" description="Disordered" evidence="1">
    <location>
        <begin position="1"/>
        <end position="24"/>
    </location>
</feature>
<dbReference type="AlphaFoldDB" id="A0A7W3T3K4"/>
<reference evidence="4" key="1">
    <citation type="submission" date="2019-10" db="EMBL/GenBank/DDBJ databases">
        <title>Streptomyces sp. nov., a novel actinobacterium isolated from alkaline environment.</title>
        <authorList>
            <person name="Golinska P."/>
        </authorList>
    </citation>
    <scope>NUCLEOTIDE SEQUENCE [LARGE SCALE GENOMIC DNA]</scope>
    <source>
        <strain evidence="4">DSM 42108</strain>
    </source>
</reference>
<feature type="domain" description="DUF397" evidence="2">
    <location>
        <begin position="13"/>
        <end position="62"/>
    </location>
</feature>